<keyword evidence="3" id="KW-1185">Reference proteome</keyword>
<feature type="transmembrane region" description="Helical" evidence="1">
    <location>
        <begin position="21"/>
        <end position="41"/>
    </location>
</feature>
<evidence type="ECO:0000313" key="3">
    <source>
        <dbReference type="Proteomes" id="UP001281217"/>
    </source>
</evidence>
<organism evidence="2 3">
    <name type="scientific">Halopseudomonas formosensis</name>
    <dbReference type="NCBI Taxonomy" id="1002526"/>
    <lineage>
        <taxon>Bacteria</taxon>
        <taxon>Pseudomonadati</taxon>
        <taxon>Pseudomonadota</taxon>
        <taxon>Gammaproteobacteria</taxon>
        <taxon>Pseudomonadales</taxon>
        <taxon>Pseudomonadaceae</taxon>
        <taxon>Halopseudomonas</taxon>
    </lineage>
</organism>
<evidence type="ECO:0000256" key="1">
    <source>
        <dbReference type="SAM" id="Phobius"/>
    </source>
</evidence>
<evidence type="ECO:0000313" key="2">
    <source>
        <dbReference type="EMBL" id="MDX9686148.1"/>
    </source>
</evidence>
<keyword evidence="1" id="KW-0472">Membrane</keyword>
<protein>
    <submittedName>
        <fullName evidence="2">DUF3087 family protein</fullName>
    </submittedName>
</protein>
<keyword evidence="1" id="KW-0812">Transmembrane</keyword>
<sequence>MPMFELQPMAAEFYRSQTRRSTLMVCVILAASCFLMANLSIFLFGEPGGDNNFRWNLAGVIAGLLLTIALVRKVLWEQPWMAAAVYGLRLKRQLMKITNMLHQVEAAVAEEDPTAMKVLRFYHLGLIQMHTLEGNQTAISDLVKGVDRHLERMTAMGLAPEQNRLEQVWLDQISQRWRHLKRR</sequence>
<comment type="caution">
    <text evidence="2">The sequence shown here is derived from an EMBL/GenBank/DDBJ whole genome shotgun (WGS) entry which is preliminary data.</text>
</comment>
<feature type="transmembrane region" description="Helical" evidence="1">
    <location>
        <begin position="53"/>
        <end position="71"/>
    </location>
</feature>
<keyword evidence="1" id="KW-1133">Transmembrane helix</keyword>
<accession>A0ABU5BUM4</accession>
<proteinExistence type="predicted"/>
<gene>
    <name evidence="2" type="ORF">RED13_000529</name>
</gene>
<dbReference type="InterPro" id="IPR021438">
    <property type="entry name" value="DUF3087"/>
</dbReference>
<name>A0ABU5BUM4_9GAMM</name>
<reference evidence="3" key="1">
    <citation type="submission" date="2023-07" db="EMBL/GenBank/DDBJ databases">
        <authorList>
            <person name="de Witt J."/>
        </authorList>
    </citation>
    <scope>NUCLEOTIDE SEQUENCE [LARGE SCALE GENOMIC DNA]</scope>
    <source>
        <strain evidence="3">FZJ</strain>
    </source>
</reference>
<dbReference type="Proteomes" id="UP001281217">
    <property type="component" value="Unassembled WGS sequence"/>
</dbReference>
<dbReference type="Pfam" id="PF11286">
    <property type="entry name" value="DUF3087"/>
    <property type="match status" value="1"/>
</dbReference>
<dbReference type="RefSeq" id="WP_273125339.1">
    <property type="nucleotide sequence ID" value="NZ_JAVRDO010000002.1"/>
</dbReference>
<dbReference type="EMBL" id="JAVRDO010000002">
    <property type="protein sequence ID" value="MDX9686148.1"/>
    <property type="molecule type" value="Genomic_DNA"/>
</dbReference>